<organism evidence="7 8">
    <name type="scientific">Desulfocucumis palustris</name>
    <dbReference type="NCBI Taxonomy" id="1898651"/>
    <lineage>
        <taxon>Bacteria</taxon>
        <taxon>Bacillati</taxon>
        <taxon>Bacillota</taxon>
        <taxon>Clostridia</taxon>
        <taxon>Eubacteriales</taxon>
        <taxon>Desulfocucumaceae</taxon>
        <taxon>Desulfocucumis</taxon>
    </lineage>
</organism>
<reference evidence="8" key="1">
    <citation type="submission" date="2018-02" db="EMBL/GenBank/DDBJ databases">
        <title>Genome sequence of Desulfocucumis palustris strain NAW-5.</title>
        <authorList>
            <person name="Watanabe M."/>
            <person name="Kojima H."/>
            <person name="Fukui M."/>
        </authorList>
    </citation>
    <scope>NUCLEOTIDE SEQUENCE [LARGE SCALE GENOMIC DNA]</scope>
    <source>
        <strain evidence="8">NAW-5</strain>
    </source>
</reference>
<keyword evidence="8" id="KW-1185">Reference proteome</keyword>
<dbReference type="Gene3D" id="3.40.50.300">
    <property type="entry name" value="P-loop containing nucleotide triphosphate hydrolases"/>
    <property type="match status" value="1"/>
</dbReference>
<dbReference type="GO" id="GO:0005524">
    <property type="term" value="F:ATP binding"/>
    <property type="evidence" value="ECO:0007669"/>
    <property type="project" value="UniProtKB-KW"/>
</dbReference>
<dbReference type="CDD" id="cd03224">
    <property type="entry name" value="ABC_TM1139_LivF_branched"/>
    <property type="match status" value="1"/>
</dbReference>
<dbReference type="AlphaFoldDB" id="A0A2L2XD75"/>
<evidence type="ECO:0000259" key="6">
    <source>
        <dbReference type="PROSITE" id="PS50893"/>
    </source>
</evidence>
<protein>
    <submittedName>
        <fullName evidence="7">Branched-chain amino acid transport ATP-binding protein LivF</fullName>
    </submittedName>
</protein>
<dbReference type="InterPro" id="IPR027417">
    <property type="entry name" value="P-loop_NTPase"/>
</dbReference>
<dbReference type="PROSITE" id="PS50893">
    <property type="entry name" value="ABC_TRANSPORTER_2"/>
    <property type="match status" value="1"/>
</dbReference>
<dbReference type="GO" id="GO:0015658">
    <property type="term" value="F:branched-chain amino acid transmembrane transporter activity"/>
    <property type="evidence" value="ECO:0007669"/>
    <property type="project" value="TreeGrafter"/>
</dbReference>
<dbReference type="InterPro" id="IPR003439">
    <property type="entry name" value="ABC_transporter-like_ATP-bd"/>
</dbReference>
<comment type="caution">
    <text evidence="7">The sequence shown here is derived from an EMBL/GenBank/DDBJ whole genome shotgun (WGS) entry which is preliminary data.</text>
</comment>
<dbReference type="InterPro" id="IPR017871">
    <property type="entry name" value="ABC_transporter-like_CS"/>
</dbReference>
<evidence type="ECO:0000256" key="5">
    <source>
        <dbReference type="ARBA" id="ARBA00022970"/>
    </source>
</evidence>
<evidence type="ECO:0000256" key="4">
    <source>
        <dbReference type="ARBA" id="ARBA00022840"/>
    </source>
</evidence>
<dbReference type="InterPro" id="IPR003593">
    <property type="entry name" value="AAA+_ATPase"/>
</dbReference>
<dbReference type="PANTHER" id="PTHR43820:SF4">
    <property type="entry name" value="HIGH-AFFINITY BRANCHED-CHAIN AMINO ACID TRANSPORT ATP-BINDING PROTEIN LIVF"/>
    <property type="match status" value="1"/>
</dbReference>
<comment type="similarity">
    <text evidence="1">Belongs to the ABC transporter superfamily.</text>
</comment>
<dbReference type="PROSITE" id="PS00211">
    <property type="entry name" value="ABC_TRANSPORTER_1"/>
    <property type="match status" value="1"/>
</dbReference>
<dbReference type="SUPFAM" id="SSF52540">
    <property type="entry name" value="P-loop containing nucleoside triphosphate hydrolases"/>
    <property type="match status" value="1"/>
</dbReference>
<dbReference type="Proteomes" id="UP000239549">
    <property type="component" value="Unassembled WGS sequence"/>
</dbReference>
<feature type="domain" description="ABC transporter" evidence="6">
    <location>
        <begin position="2"/>
        <end position="236"/>
    </location>
</feature>
<sequence length="237" mass="26096">MLEVKNLHTRHGWNHALKGVSFRVPAGSLTAIVGANGAGKSTLLGTVAGIYNPFRGEVVLEGRQVQRLQAEQMVRQGISLVPEHRQIFDSLSVEDNLMLGAYPRWGGDRREIKRDMEDIVNLFPALGERLGDPAGGLSGGMQQMLAIGRGLMSRPKVLLLDEPSLGLAPLLVKEIFNTLNNLRKNGTTVLLVEQNARAAMYVADMVYVMDQGKIMLEGRPDELKKDRRVQQAYLGRG</sequence>
<dbReference type="Pfam" id="PF00005">
    <property type="entry name" value="ABC_tran"/>
    <property type="match status" value="1"/>
</dbReference>
<proteinExistence type="inferred from homology"/>
<keyword evidence="5" id="KW-0029">Amino-acid transport</keyword>
<evidence type="ECO:0000313" key="7">
    <source>
        <dbReference type="EMBL" id="GBF34299.1"/>
    </source>
</evidence>
<dbReference type="GO" id="GO:0015807">
    <property type="term" value="P:L-amino acid transport"/>
    <property type="evidence" value="ECO:0007669"/>
    <property type="project" value="TreeGrafter"/>
</dbReference>
<gene>
    <name evidence="7" type="ORF">DCCM_3411</name>
</gene>
<evidence type="ECO:0000256" key="3">
    <source>
        <dbReference type="ARBA" id="ARBA00022741"/>
    </source>
</evidence>
<evidence type="ECO:0000256" key="1">
    <source>
        <dbReference type="ARBA" id="ARBA00005417"/>
    </source>
</evidence>
<dbReference type="OrthoDB" id="9779136at2"/>
<dbReference type="PANTHER" id="PTHR43820">
    <property type="entry name" value="HIGH-AFFINITY BRANCHED-CHAIN AMINO ACID TRANSPORT ATP-BINDING PROTEIN LIVF"/>
    <property type="match status" value="1"/>
</dbReference>
<dbReference type="SMART" id="SM00382">
    <property type="entry name" value="AAA"/>
    <property type="match status" value="1"/>
</dbReference>
<keyword evidence="4 7" id="KW-0067">ATP-binding</keyword>
<dbReference type="GO" id="GO:0016887">
    <property type="term" value="F:ATP hydrolysis activity"/>
    <property type="evidence" value="ECO:0007669"/>
    <property type="project" value="InterPro"/>
</dbReference>
<evidence type="ECO:0000313" key="8">
    <source>
        <dbReference type="Proteomes" id="UP000239549"/>
    </source>
</evidence>
<accession>A0A2L2XD75</accession>
<dbReference type="InterPro" id="IPR052156">
    <property type="entry name" value="BCAA_Transport_ATP-bd_LivF"/>
</dbReference>
<name>A0A2L2XD75_9FIRM</name>
<keyword evidence="2" id="KW-0813">Transport</keyword>
<dbReference type="EMBL" id="BFAV01000130">
    <property type="protein sequence ID" value="GBF34299.1"/>
    <property type="molecule type" value="Genomic_DNA"/>
</dbReference>
<evidence type="ECO:0000256" key="2">
    <source>
        <dbReference type="ARBA" id="ARBA00022448"/>
    </source>
</evidence>
<dbReference type="RefSeq" id="WP_104372572.1">
    <property type="nucleotide sequence ID" value="NZ_BFAV01000130.1"/>
</dbReference>
<keyword evidence="3" id="KW-0547">Nucleotide-binding</keyword>